<feature type="transmembrane region" description="Helical" evidence="1">
    <location>
        <begin position="56"/>
        <end position="74"/>
    </location>
</feature>
<feature type="transmembrane region" description="Helical" evidence="1">
    <location>
        <begin position="120"/>
        <end position="139"/>
    </location>
</feature>
<dbReference type="Proteomes" id="UP000219281">
    <property type="component" value="Unassembled WGS sequence"/>
</dbReference>
<keyword evidence="3" id="KW-1185">Reference proteome</keyword>
<evidence type="ECO:0000313" key="2">
    <source>
        <dbReference type="EMBL" id="SOD15161.1"/>
    </source>
</evidence>
<keyword evidence="1" id="KW-0812">Transmembrane</keyword>
<proteinExistence type="predicted"/>
<keyword evidence="1" id="KW-1133">Transmembrane helix</keyword>
<protein>
    <submittedName>
        <fullName evidence="2">Uncharacterized membrane protein</fullName>
    </submittedName>
</protein>
<evidence type="ECO:0000313" key="3">
    <source>
        <dbReference type="Proteomes" id="UP000219281"/>
    </source>
</evidence>
<keyword evidence="1" id="KW-0472">Membrane</keyword>
<evidence type="ECO:0000256" key="1">
    <source>
        <dbReference type="SAM" id="Phobius"/>
    </source>
</evidence>
<dbReference type="EMBL" id="OCMT01000002">
    <property type="protein sequence ID" value="SOD15161.1"/>
    <property type="molecule type" value="Genomic_DNA"/>
</dbReference>
<dbReference type="OrthoDB" id="9788974at2"/>
<sequence>MATQEITTSHTNTLQKGARITLGLFMVLAGIVHLTFQRKEFQAQVPNWVPINKDATVILSGVAEIGFGLAMLFYSKQRPKVGIALALFYIAIFPGNIAQYLNHRDAFGLNSDKARLARLFFQPVLVAWALWSTGAFAFFKKCNKLTKKS</sequence>
<accession>A0A285ZZY2</accession>
<dbReference type="PANTHER" id="PTHR36974:SF1">
    <property type="entry name" value="DOXX FAMILY MEMBRANE PROTEIN"/>
    <property type="match status" value="1"/>
</dbReference>
<name>A0A285ZZY2_9SPHI</name>
<feature type="transmembrane region" description="Helical" evidence="1">
    <location>
        <begin position="81"/>
        <end position="100"/>
    </location>
</feature>
<organism evidence="2 3">
    <name type="scientific">Pedobacter xixiisoli</name>
    <dbReference type="NCBI Taxonomy" id="1476464"/>
    <lineage>
        <taxon>Bacteria</taxon>
        <taxon>Pseudomonadati</taxon>
        <taxon>Bacteroidota</taxon>
        <taxon>Sphingobacteriia</taxon>
        <taxon>Sphingobacteriales</taxon>
        <taxon>Sphingobacteriaceae</taxon>
        <taxon>Pedobacter</taxon>
    </lineage>
</organism>
<dbReference type="RefSeq" id="WP_097131695.1">
    <property type="nucleotide sequence ID" value="NZ_OCMT01000002.1"/>
</dbReference>
<reference evidence="3" key="1">
    <citation type="submission" date="2017-09" db="EMBL/GenBank/DDBJ databases">
        <authorList>
            <person name="Varghese N."/>
            <person name="Submissions S."/>
        </authorList>
    </citation>
    <scope>NUCLEOTIDE SEQUENCE [LARGE SCALE GENOMIC DNA]</scope>
    <source>
        <strain evidence="3">CGMCC 1.12803</strain>
    </source>
</reference>
<gene>
    <name evidence="2" type="ORF">SAMN06297358_2137</name>
</gene>
<dbReference type="PANTHER" id="PTHR36974">
    <property type="entry name" value="MEMBRANE PROTEIN-RELATED"/>
    <property type="match status" value="1"/>
</dbReference>
<feature type="transmembrane region" description="Helical" evidence="1">
    <location>
        <begin position="20"/>
        <end position="36"/>
    </location>
</feature>
<dbReference type="AlphaFoldDB" id="A0A285ZZY2"/>